<dbReference type="GO" id="GO:0046872">
    <property type="term" value="F:metal ion binding"/>
    <property type="evidence" value="ECO:0007669"/>
    <property type="project" value="UniProtKB-KW"/>
</dbReference>
<dbReference type="Gene3D" id="3.40.50.1000">
    <property type="entry name" value="HAD superfamily/HAD-like"/>
    <property type="match status" value="1"/>
</dbReference>
<organism evidence="13 14">
    <name type="scientific">Alkalibacter saccharofermentans DSM 14828</name>
    <dbReference type="NCBI Taxonomy" id="1120975"/>
    <lineage>
        <taxon>Bacteria</taxon>
        <taxon>Bacillati</taxon>
        <taxon>Bacillota</taxon>
        <taxon>Clostridia</taxon>
        <taxon>Eubacteriales</taxon>
        <taxon>Eubacteriaceae</taxon>
        <taxon>Alkalibacter</taxon>
    </lineage>
</organism>
<feature type="domain" description="HMA" evidence="12">
    <location>
        <begin position="1"/>
        <end position="69"/>
    </location>
</feature>
<dbReference type="PRINTS" id="PR00941">
    <property type="entry name" value="CDATPASE"/>
</dbReference>
<keyword evidence="7 11" id="KW-1133">Transmembrane helix</keyword>
<feature type="transmembrane region" description="Helical" evidence="11">
    <location>
        <begin position="369"/>
        <end position="390"/>
    </location>
</feature>
<dbReference type="Pfam" id="PF00122">
    <property type="entry name" value="E1-E2_ATPase"/>
    <property type="match status" value="1"/>
</dbReference>
<evidence type="ECO:0000256" key="6">
    <source>
        <dbReference type="ARBA" id="ARBA00022840"/>
    </source>
</evidence>
<dbReference type="GO" id="GO:0005886">
    <property type="term" value="C:plasma membrane"/>
    <property type="evidence" value="ECO:0007669"/>
    <property type="project" value="UniProtKB-SubCell"/>
</dbReference>
<keyword evidence="8 11" id="KW-0472">Membrane</keyword>
<keyword evidence="14" id="KW-1185">Reference proteome</keyword>
<dbReference type="AlphaFoldDB" id="A0A1M4YMM0"/>
<keyword evidence="3" id="KW-0104">Cadmium</keyword>
<dbReference type="GO" id="GO:0008551">
    <property type="term" value="F:P-type cadmium transporter activity"/>
    <property type="evidence" value="ECO:0007669"/>
    <property type="project" value="UniProtKB-EC"/>
</dbReference>
<dbReference type="PRINTS" id="PR00119">
    <property type="entry name" value="CATATPASE"/>
</dbReference>
<keyword evidence="11" id="KW-0479">Metal-binding</keyword>
<dbReference type="NCBIfam" id="TIGR01512">
    <property type="entry name" value="ATPase-IB2_Cd"/>
    <property type="match status" value="1"/>
</dbReference>
<dbReference type="InterPro" id="IPR027256">
    <property type="entry name" value="P-typ_ATPase_IB"/>
</dbReference>
<dbReference type="InterPro" id="IPR008250">
    <property type="entry name" value="ATPase_P-typ_transduc_dom_A_sf"/>
</dbReference>
<accession>A0A1M4YMM0</accession>
<comment type="similarity">
    <text evidence="2 11">Belongs to the cation transport ATPase (P-type) (TC 3.A.3) family. Type IB subfamily.</text>
</comment>
<evidence type="ECO:0000259" key="12">
    <source>
        <dbReference type="PROSITE" id="PS50846"/>
    </source>
</evidence>
<name>A0A1M4YMM0_9FIRM</name>
<dbReference type="InterPro" id="IPR023299">
    <property type="entry name" value="ATPase_P-typ_cyto_dom_N"/>
</dbReference>
<dbReference type="PROSITE" id="PS00154">
    <property type="entry name" value="ATPASE_E1_E2"/>
    <property type="match status" value="1"/>
</dbReference>
<keyword evidence="5 11" id="KW-0547">Nucleotide-binding</keyword>
<dbReference type="EMBL" id="FQTU01000013">
    <property type="protein sequence ID" value="SHF06903.1"/>
    <property type="molecule type" value="Genomic_DNA"/>
</dbReference>
<dbReference type="CDD" id="cd07548">
    <property type="entry name" value="P-type_ATPase-Cd_Zn_Co_like"/>
    <property type="match status" value="1"/>
</dbReference>
<feature type="transmembrane region" description="Helical" evidence="11">
    <location>
        <begin position="338"/>
        <end position="357"/>
    </location>
</feature>
<dbReference type="Gene3D" id="3.40.1110.10">
    <property type="entry name" value="Calcium-transporting ATPase, cytoplasmic domain N"/>
    <property type="match status" value="1"/>
</dbReference>
<dbReference type="OrthoDB" id="9813266at2"/>
<dbReference type="RefSeq" id="WP_073271239.1">
    <property type="nucleotide sequence ID" value="NZ_FQTU01000013.1"/>
</dbReference>
<dbReference type="NCBIfam" id="TIGR01494">
    <property type="entry name" value="ATPase_P-type"/>
    <property type="match status" value="1"/>
</dbReference>
<comment type="subcellular location">
    <subcellularLocation>
        <location evidence="11">Cell membrane</location>
    </subcellularLocation>
    <subcellularLocation>
        <location evidence="1">Membrane</location>
        <topology evidence="1">Multi-pass membrane protein</topology>
    </subcellularLocation>
</comment>
<dbReference type="SUPFAM" id="SSF81653">
    <property type="entry name" value="Calcium ATPase, transduction domain A"/>
    <property type="match status" value="1"/>
</dbReference>
<dbReference type="PANTHER" id="PTHR48085:SF5">
    <property type="entry name" value="CADMIUM_ZINC-TRANSPORTING ATPASE HMA4-RELATED"/>
    <property type="match status" value="1"/>
</dbReference>
<evidence type="ECO:0000313" key="14">
    <source>
        <dbReference type="Proteomes" id="UP000184251"/>
    </source>
</evidence>
<dbReference type="PROSITE" id="PS50846">
    <property type="entry name" value="HMA_2"/>
    <property type="match status" value="1"/>
</dbReference>
<dbReference type="PANTHER" id="PTHR48085">
    <property type="entry name" value="CADMIUM/ZINC-TRANSPORTING ATPASE HMA2-RELATED"/>
    <property type="match status" value="1"/>
</dbReference>
<protein>
    <recommendedName>
        <fullName evidence="9">Cd(2+)-exporting ATPase</fullName>
        <ecNumber evidence="9">7.2.2.21</ecNumber>
    </recommendedName>
</protein>
<dbReference type="InterPro" id="IPR036163">
    <property type="entry name" value="HMA_dom_sf"/>
</dbReference>
<evidence type="ECO:0000256" key="1">
    <source>
        <dbReference type="ARBA" id="ARBA00004141"/>
    </source>
</evidence>
<keyword evidence="6 11" id="KW-0067">ATP-binding</keyword>
<dbReference type="InterPro" id="IPR006121">
    <property type="entry name" value="HMA_dom"/>
</dbReference>
<keyword evidence="11" id="KW-1003">Cell membrane</keyword>
<dbReference type="Pfam" id="PF00403">
    <property type="entry name" value="HMA"/>
    <property type="match status" value="1"/>
</dbReference>
<gene>
    <name evidence="13" type="ORF">SAMN02746064_01812</name>
</gene>
<dbReference type="NCBIfam" id="TIGR01525">
    <property type="entry name" value="ATPase-IB_hvy"/>
    <property type="match status" value="1"/>
</dbReference>
<evidence type="ECO:0000256" key="4">
    <source>
        <dbReference type="ARBA" id="ARBA00022692"/>
    </source>
</evidence>
<feature type="transmembrane region" description="Helical" evidence="11">
    <location>
        <begin position="696"/>
        <end position="718"/>
    </location>
</feature>
<reference evidence="13 14" key="1">
    <citation type="submission" date="2016-11" db="EMBL/GenBank/DDBJ databases">
        <authorList>
            <person name="Jaros S."/>
            <person name="Januszkiewicz K."/>
            <person name="Wedrychowicz H."/>
        </authorList>
    </citation>
    <scope>NUCLEOTIDE SEQUENCE [LARGE SCALE GENOMIC DNA]</scope>
    <source>
        <strain evidence="13 14">DSM 14828</strain>
    </source>
</reference>
<dbReference type="InterPro" id="IPR036412">
    <property type="entry name" value="HAD-like_sf"/>
</dbReference>
<evidence type="ECO:0000256" key="10">
    <source>
        <dbReference type="ARBA" id="ARBA00049338"/>
    </source>
</evidence>
<evidence type="ECO:0000256" key="7">
    <source>
        <dbReference type="ARBA" id="ARBA00022989"/>
    </source>
</evidence>
<evidence type="ECO:0000256" key="11">
    <source>
        <dbReference type="RuleBase" id="RU362081"/>
    </source>
</evidence>
<evidence type="ECO:0000313" key="13">
    <source>
        <dbReference type="EMBL" id="SHF06903.1"/>
    </source>
</evidence>
<evidence type="ECO:0000256" key="9">
    <source>
        <dbReference type="ARBA" id="ARBA00039103"/>
    </source>
</evidence>
<dbReference type="CDD" id="cd00371">
    <property type="entry name" value="HMA"/>
    <property type="match status" value="1"/>
</dbReference>
<dbReference type="EC" id="7.2.2.21" evidence="9"/>
<evidence type="ECO:0000256" key="5">
    <source>
        <dbReference type="ARBA" id="ARBA00022741"/>
    </source>
</evidence>
<dbReference type="InterPro" id="IPR051014">
    <property type="entry name" value="Cation_Transport_ATPase_IB"/>
</dbReference>
<comment type="catalytic activity">
    <reaction evidence="10">
        <text>Cd(2+)(in) + ATP + H2O = Cd(2+)(out) + ADP + phosphate + H(+)</text>
        <dbReference type="Rhea" id="RHEA:12132"/>
        <dbReference type="ChEBI" id="CHEBI:15377"/>
        <dbReference type="ChEBI" id="CHEBI:15378"/>
        <dbReference type="ChEBI" id="CHEBI:30616"/>
        <dbReference type="ChEBI" id="CHEBI:43474"/>
        <dbReference type="ChEBI" id="CHEBI:48775"/>
        <dbReference type="ChEBI" id="CHEBI:456216"/>
        <dbReference type="EC" id="7.2.2.21"/>
    </reaction>
</comment>
<dbReference type="InterPro" id="IPR023298">
    <property type="entry name" value="ATPase_P-typ_TM_dom_sf"/>
</dbReference>
<dbReference type="Pfam" id="PF00702">
    <property type="entry name" value="Hydrolase"/>
    <property type="match status" value="1"/>
</dbReference>
<dbReference type="InterPro" id="IPR059000">
    <property type="entry name" value="ATPase_P-type_domA"/>
</dbReference>
<sequence length="724" mass="79360">MFKIILEGLNCTSCAGKIEERTNKISGVKRANLNFVSSTMEIEFEDEKLKENIISQIKKIVNKLEPHVNVRIKDRDEEEIHLNLTSDEVCDISNEKRENSKTEKKGIVPYFFTNYRLLAGIGIYIYALFFSGVVLPSLFWYLAGYMLIGFDVIKSALRNIVRREIFDENFLMFIATVGAFSIGEYGEGVAVMLFYEVGEVFQSYAVDNSRRSIKELVDLKAMHANKYSNGKIERVFPESLNLGDEILIKPGEKMPVDGEIYEGRSLFDTSALTGESLPRELSVGDKVLGGFINSTSAVKAVVKKTYRDSAVAKILDLIENAGAKKSNTEKFITKFARYYTPAVVSMAVAISIIPTIVTGDPFSEWLHRGLIFLVISCPCALVISIPLGYFGGIGAASKEGILIKGSQYLEALKNMETVVFDKTGTLTKGIFQVTQVVLAEGVQKDEFMECAALAESMSNHPIGASIMKAYNKELSLHKIEKHTDIGGKGVKVIYDGIEILAGNHKLMEDAGIKYLDFMDIGTVVHVASGGKYLGYILIADEIKDGSLGLVEDLKSEGIKKTVMFTGDHKNIADYVAGILNMDEVKSELLPQEKVEHFEILKKDKRSNATIGFVGDGINDAPVLAMADIGISMGSLGSDAAVEASDIVLMKDDPKKLVQGIKIAKYTNKIVVQNIVFALGIKGVVMLLGALGYASMWAAVFADVGVTLIAVLNVSRIFYVGGKLK</sequence>
<dbReference type="Gene3D" id="2.70.150.10">
    <property type="entry name" value="Calcium-transporting ATPase, cytoplasmic transduction domain A"/>
    <property type="match status" value="1"/>
</dbReference>
<dbReference type="SUPFAM" id="SSF55008">
    <property type="entry name" value="HMA, heavy metal-associated domain"/>
    <property type="match status" value="1"/>
</dbReference>
<dbReference type="SUPFAM" id="SSF81665">
    <property type="entry name" value="Calcium ATPase, transmembrane domain M"/>
    <property type="match status" value="1"/>
</dbReference>
<evidence type="ECO:0000256" key="3">
    <source>
        <dbReference type="ARBA" id="ARBA00022539"/>
    </source>
</evidence>
<dbReference type="GO" id="GO:0016887">
    <property type="term" value="F:ATP hydrolysis activity"/>
    <property type="evidence" value="ECO:0007669"/>
    <property type="project" value="InterPro"/>
</dbReference>
<evidence type="ECO:0000256" key="8">
    <source>
        <dbReference type="ARBA" id="ARBA00023136"/>
    </source>
</evidence>
<dbReference type="InterPro" id="IPR023214">
    <property type="entry name" value="HAD_sf"/>
</dbReference>
<dbReference type="Gene3D" id="3.30.70.100">
    <property type="match status" value="1"/>
</dbReference>
<keyword evidence="4 11" id="KW-0812">Transmembrane</keyword>
<feature type="transmembrane region" description="Helical" evidence="11">
    <location>
        <begin position="670"/>
        <end position="690"/>
    </location>
</feature>
<dbReference type="Proteomes" id="UP000184251">
    <property type="component" value="Unassembled WGS sequence"/>
</dbReference>
<proteinExistence type="inferred from homology"/>
<dbReference type="InterPro" id="IPR001757">
    <property type="entry name" value="P_typ_ATPase"/>
</dbReference>
<dbReference type="SUPFAM" id="SSF56784">
    <property type="entry name" value="HAD-like"/>
    <property type="match status" value="1"/>
</dbReference>
<dbReference type="GO" id="GO:0005524">
    <property type="term" value="F:ATP binding"/>
    <property type="evidence" value="ECO:0007669"/>
    <property type="project" value="UniProtKB-UniRule"/>
</dbReference>
<dbReference type="STRING" id="1120975.SAMN02746064_01812"/>
<dbReference type="InterPro" id="IPR018303">
    <property type="entry name" value="ATPase_P-typ_P_site"/>
</dbReference>
<evidence type="ECO:0000256" key="2">
    <source>
        <dbReference type="ARBA" id="ARBA00006024"/>
    </source>
</evidence>